<dbReference type="GO" id="GO:0016301">
    <property type="term" value="F:kinase activity"/>
    <property type="evidence" value="ECO:0007669"/>
    <property type="project" value="UniProtKB-KW"/>
</dbReference>
<keyword evidence="8" id="KW-1208">Phospholipid metabolism</keyword>
<dbReference type="GO" id="GO:0005524">
    <property type="term" value="F:ATP binding"/>
    <property type="evidence" value="ECO:0007669"/>
    <property type="project" value="UniProtKB-KW"/>
</dbReference>
<keyword evidence="4" id="KW-0547">Nucleotide-binding</keyword>
<name>S0EU47_CHTCT</name>
<dbReference type="PATRIC" id="fig|1303518.3.peg.1393"/>
<protein>
    <submittedName>
        <fullName evidence="10">Sphingosine kinase and enzymes related to eukaryotic diacylglycerol kinase</fullName>
    </submittedName>
</protein>
<dbReference type="Pfam" id="PF00781">
    <property type="entry name" value="DAGK_cat"/>
    <property type="match status" value="1"/>
</dbReference>
<evidence type="ECO:0000256" key="5">
    <source>
        <dbReference type="ARBA" id="ARBA00022777"/>
    </source>
</evidence>
<evidence type="ECO:0000256" key="6">
    <source>
        <dbReference type="ARBA" id="ARBA00022840"/>
    </source>
</evidence>
<evidence type="ECO:0000256" key="8">
    <source>
        <dbReference type="ARBA" id="ARBA00023264"/>
    </source>
</evidence>
<dbReference type="Proteomes" id="UP000014227">
    <property type="component" value="Chromosome I"/>
</dbReference>
<dbReference type="KEGG" id="ccz:CCALI_01363"/>
<dbReference type="InterPro" id="IPR016064">
    <property type="entry name" value="NAD/diacylglycerol_kinase_sf"/>
</dbReference>
<reference evidence="11" key="1">
    <citation type="submission" date="2013-03" db="EMBL/GenBank/DDBJ databases">
        <title>Genome sequence of Chthonomonas calidirosea, the first sequenced genome from the Armatimonadetes phylum (formally candidate division OP10).</title>
        <authorList>
            <person name="Lee K.C.Y."/>
            <person name="Morgan X.C."/>
            <person name="Dunfield P.F."/>
            <person name="Tamas I."/>
            <person name="Houghton K.M."/>
            <person name="Vyssotski M."/>
            <person name="Ryan J.L.J."/>
            <person name="Lagutin K."/>
            <person name="McDonald I.R."/>
            <person name="Stott M.B."/>
        </authorList>
    </citation>
    <scope>NUCLEOTIDE SEQUENCE [LARGE SCALE GENOMIC DNA]</scope>
    <source>
        <strain evidence="11">DSM 23976 / ICMP 18418 / T49</strain>
    </source>
</reference>
<dbReference type="InterPro" id="IPR045540">
    <property type="entry name" value="YegS/DAGK_C"/>
</dbReference>
<comment type="similarity">
    <text evidence="2">Belongs to the diacylglycerol/lipid kinase family.</text>
</comment>
<dbReference type="PANTHER" id="PTHR12358:SF54">
    <property type="entry name" value="SPHINGOSINE KINASE RELATED PROTEIN"/>
    <property type="match status" value="1"/>
</dbReference>
<keyword evidence="6" id="KW-0067">ATP-binding</keyword>
<organism evidence="10 11">
    <name type="scientific">Chthonomonas calidirosea (strain DSM 23976 / ICMP 18418 / T49)</name>
    <dbReference type="NCBI Taxonomy" id="1303518"/>
    <lineage>
        <taxon>Bacteria</taxon>
        <taxon>Bacillati</taxon>
        <taxon>Armatimonadota</taxon>
        <taxon>Chthonomonadia</taxon>
        <taxon>Chthonomonadales</taxon>
        <taxon>Chthonomonadaceae</taxon>
        <taxon>Chthonomonas</taxon>
    </lineage>
</organism>
<dbReference type="PANTHER" id="PTHR12358">
    <property type="entry name" value="SPHINGOSINE KINASE"/>
    <property type="match status" value="1"/>
</dbReference>
<dbReference type="RefSeq" id="WP_016482721.1">
    <property type="nucleotide sequence ID" value="NC_021487.1"/>
</dbReference>
<keyword evidence="11" id="KW-1185">Reference proteome</keyword>
<dbReference type="OrthoDB" id="142078at2"/>
<keyword evidence="5 10" id="KW-0418">Kinase</keyword>
<dbReference type="Pfam" id="PF19279">
    <property type="entry name" value="YegS_C"/>
    <property type="match status" value="1"/>
</dbReference>
<dbReference type="AlphaFoldDB" id="S0EU47"/>
<dbReference type="Gene3D" id="2.60.200.40">
    <property type="match status" value="1"/>
</dbReference>
<dbReference type="PROSITE" id="PS50146">
    <property type="entry name" value="DAGK"/>
    <property type="match status" value="1"/>
</dbReference>
<evidence type="ECO:0000256" key="3">
    <source>
        <dbReference type="ARBA" id="ARBA00022679"/>
    </source>
</evidence>
<dbReference type="SUPFAM" id="SSF111331">
    <property type="entry name" value="NAD kinase/diacylglycerol kinase-like"/>
    <property type="match status" value="1"/>
</dbReference>
<dbReference type="InterPro" id="IPR017438">
    <property type="entry name" value="ATP-NAD_kinase_N"/>
</dbReference>
<dbReference type="eggNOG" id="COG1597">
    <property type="taxonomic scope" value="Bacteria"/>
</dbReference>
<gene>
    <name evidence="10" type="ORF">CCALI_01363</name>
</gene>
<evidence type="ECO:0000313" key="10">
    <source>
        <dbReference type="EMBL" id="CCW35181.1"/>
    </source>
</evidence>
<dbReference type="Gene3D" id="3.40.50.10330">
    <property type="entry name" value="Probable inorganic polyphosphate/atp-NAD kinase, domain 1"/>
    <property type="match status" value="1"/>
</dbReference>
<accession>S0EU47</accession>
<evidence type="ECO:0000256" key="4">
    <source>
        <dbReference type="ARBA" id="ARBA00022741"/>
    </source>
</evidence>
<evidence type="ECO:0000256" key="7">
    <source>
        <dbReference type="ARBA" id="ARBA00023209"/>
    </source>
</evidence>
<keyword evidence="7" id="KW-0594">Phospholipid biosynthesis</keyword>
<dbReference type="InParanoid" id="S0EU47"/>
<keyword evidence="3" id="KW-0808">Transferase</keyword>
<dbReference type="SMART" id="SM00046">
    <property type="entry name" value="DAGKc"/>
    <property type="match status" value="1"/>
</dbReference>
<dbReference type="HOGENOM" id="CLU_045532_2_1_0"/>
<keyword evidence="7" id="KW-0444">Lipid biosynthesis</keyword>
<dbReference type="GO" id="GO:0008654">
    <property type="term" value="P:phospholipid biosynthetic process"/>
    <property type="evidence" value="ECO:0007669"/>
    <property type="project" value="UniProtKB-KW"/>
</dbReference>
<sequence>MMVFLSRPLKRIGQARERLSHRVLSLGKRRLRNRYSVLGEAPILDRRTLILYNPKAGSLKAQPTKNGVPSPEESATALHEAAKAVGLNATIEPTPPPEALRQRVLAAQAEGYEVVAAAGGDGTVRPIAQALIGTSLVLGVLPVGTDNNFAHSLGLPFSLPEAMQVLATAPVRRVDVGCIGEEYFLEAAGVGLFAQIISLFGPDGPHLFRFGRDWKLLLPLLLNPPARRLQLVLDGNTYAEEATMVSICNSIYLGARFAVAPDAKLDDGLFDVVMVGALSRWELLRFALALRFGNTLQLPKVTCLRAREVEISRVRYRQRPLPVHADDHIAAHTPVKIKVIPQALCVVAPDSTQSAP</sequence>
<evidence type="ECO:0000256" key="1">
    <source>
        <dbReference type="ARBA" id="ARBA00001946"/>
    </source>
</evidence>
<evidence type="ECO:0000256" key="2">
    <source>
        <dbReference type="ARBA" id="ARBA00005983"/>
    </source>
</evidence>
<evidence type="ECO:0000313" key="11">
    <source>
        <dbReference type="Proteomes" id="UP000014227"/>
    </source>
</evidence>
<feature type="domain" description="DAGKc" evidence="9">
    <location>
        <begin position="43"/>
        <end position="183"/>
    </location>
</feature>
<dbReference type="InterPro" id="IPR050187">
    <property type="entry name" value="Lipid_Phosphate_FormReg"/>
</dbReference>
<dbReference type="STRING" id="454171.CP488_02734"/>
<evidence type="ECO:0000259" key="9">
    <source>
        <dbReference type="PROSITE" id="PS50146"/>
    </source>
</evidence>
<dbReference type="FunCoup" id="S0EU47">
    <property type="interactions" value="297"/>
</dbReference>
<comment type="cofactor">
    <cofactor evidence="1">
        <name>Mg(2+)</name>
        <dbReference type="ChEBI" id="CHEBI:18420"/>
    </cofactor>
</comment>
<dbReference type="InterPro" id="IPR001206">
    <property type="entry name" value="Diacylglycerol_kinase_cat_dom"/>
</dbReference>
<proteinExistence type="inferred from homology"/>
<keyword evidence="7" id="KW-0443">Lipid metabolism</keyword>
<dbReference type="EMBL" id="HF951689">
    <property type="protein sequence ID" value="CCW35181.1"/>
    <property type="molecule type" value="Genomic_DNA"/>
</dbReference>